<dbReference type="Proteomes" id="UP000031599">
    <property type="component" value="Unassembled WGS sequence"/>
</dbReference>
<dbReference type="RefSeq" id="WP_052546702.1">
    <property type="nucleotide sequence ID" value="NZ_JMCC02000009.1"/>
</dbReference>
<accession>A0A0C2DAY5</accession>
<evidence type="ECO:0000313" key="1">
    <source>
        <dbReference type="EMBL" id="KIG18655.1"/>
    </source>
</evidence>
<gene>
    <name evidence="1" type="ORF">DB30_07670</name>
</gene>
<comment type="caution">
    <text evidence="1">The sequence shown here is derived from an EMBL/GenBank/DDBJ whole genome shotgun (WGS) entry which is preliminary data.</text>
</comment>
<keyword evidence="1" id="KW-0418">Kinase</keyword>
<name>A0A0C2DAY5_9BACT</name>
<organism evidence="1 2">
    <name type="scientific">Enhygromyxa salina</name>
    <dbReference type="NCBI Taxonomy" id="215803"/>
    <lineage>
        <taxon>Bacteria</taxon>
        <taxon>Pseudomonadati</taxon>
        <taxon>Myxococcota</taxon>
        <taxon>Polyangia</taxon>
        <taxon>Nannocystales</taxon>
        <taxon>Nannocystaceae</taxon>
        <taxon>Enhygromyxa</taxon>
    </lineage>
</organism>
<protein>
    <submittedName>
        <fullName evidence="1">Serine/threonine protein kinase</fullName>
    </submittedName>
</protein>
<keyword evidence="1" id="KW-0808">Transferase</keyword>
<dbReference type="AlphaFoldDB" id="A0A0C2DAY5"/>
<keyword evidence="1" id="KW-0723">Serine/threonine-protein kinase</keyword>
<dbReference type="GO" id="GO:0004674">
    <property type="term" value="F:protein serine/threonine kinase activity"/>
    <property type="evidence" value="ECO:0007669"/>
    <property type="project" value="UniProtKB-KW"/>
</dbReference>
<reference evidence="1 2" key="1">
    <citation type="submission" date="2014-12" db="EMBL/GenBank/DDBJ databases">
        <title>Genome assembly of Enhygromyxa salina DSM 15201.</title>
        <authorList>
            <person name="Sharma G."/>
            <person name="Subramanian S."/>
        </authorList>
    </citation>
    <scope>NUCLEOTIDE SEQUENCE [LARGE SCALE GENOMIC DNA]</scope>
    <source>
        <strain evidence="1 2">DSM 15201</strain>
    </source>
</reference>
<evidence type="ECO:0000313" key="2">
    <source>
        <dbReference type="Proteomes" id="UP000031599"/>
    </source>
</evidence>
<dbReference type="EMBL" id="JMCC02000009">
    <property type="protein sequence ID" value="KIG18655.1"/>
    <property type="molecule type" value="Genomic_DNA"/>
</dbReference>
<proteinExistence type="predicted"/>
<sequence length="85" mass="9541">MINDSDDDPTRSCVAAEQLLAGAWDDARKQEIHAAIEASGIEYGPQTWRALETTLDAYTGEWLAMHRNACEATYVHHQQSTRCFT</sequence>